<protein>
    <submittedName>
        <fullName evidence="1">Uncharacterized protein</fullName>
    </submittedName>
</protein>
<name>A0ACC0ZBE7_9ROSI</name>
<gene>
    <name evidence="1" type="ORF">Pint_15087</name>
</gene>
<organism evidence="1 2">
    <name type="scientific">Pistacia integerrima</name>
    <dbReference type="NCBI Taxonomy" id="434235"/>
    <lineage>
        <taxon>Eukaryota</taxon>
        <taxon>Viridiplantae</taxon>
        <taxon>Streptophyta</taxon>
        <taxon>Embryophyta</taxon>
        <taxon>Tracheophyta</taxon>
        <taxon>Spermatophyta</taxon>
        <taxon>Magnoliopsida</taxon>
        <taxon>eudicotyledons</taxon>
        <taxon>Gunneridae</taxon>
        <taxon>Pentapetalae</taxon>
        <taxon>rosids</taxon>
        <taxon>malvids</taxon>
        <taxon>Sapindales</taxon>
        <taxon>Anacardiaceae</taxon>
        <taxon>Pistacia</taxon>
    </lineage>
</organism>
<reference evidence="2" key="1">
    <citation type="journal article" date="2023" name="G3 (Bethesda)">
        <title>Genome assembly and association tests identify interacting loci associated with vigor, precocity, and sex in interspecific pistachio rootstocks.</title>
        <authorList>
            <person name="Palmer W."/>
            <person name="Jacygrad E."/>
            <person name="Sagayaradj S."/>
            <person name="Cavanaugh K."/>
            <person name="Han R."/>
            <person name="Bertier L."/>
            <person name="Beede B."/>
            <person name="Kafkas S."/>
            <person name="Golino D."/>
            <person name="Preece J."/>
            <person name="Michelmore R."/>
        </authorList>
    </citation>
    <scope>NUCLEOTIDE SEQUENCE [LARGE SCALE GENOMIC DNA]</scope>
</reference>
<evidence type="ECO:0000313" key="1">
    <source>
        <dbReference type="EMBL" id="KAJ0048870.1"/>
    </source>
</evidence>
<proteinExistence type="predicted"/>
<sequence>MSTKVEIRLAKAEPITWPSLEYRKEITIIQKANVPSVVSQRPTYPSSKSKAIDWDKLESQVKKEEKDEKLDGDAGLNKLFRDIYQNADEDMRRAMTKSFYESNGTVLSTDWKDVGSKKIEGSPPDGMEMKKW</sequence>
<evidence type="ECO:0000313" key="2">
    <source>
        <dbReference type="Proteomes" id="UP001163603"/>
    </source>
</evidence>
<comment type="caution">
    <text evidence="1">The sequence shown here is derived from an EMBL/GenBank/DDBJ whole genome shotgun (WGS) entry which is preliminary data.</text>
</comment>
<keyword evidence="2" id="KW-1185">Reference proteome</keyword>
<accession>A0ACC0ZBE7</accession>
<dbReference type="EMBL" id="CM047737">
    <property type="protein sequence ID" value="KAJ0048870.1"/>
    <property type="molecule type" value="Genomic_DNA"/>
</dbReference>
<dbReference type="Proteomes" id="UP001163603">
    <property type="component" value="Chromosome 2"/>
</dbReference>